<name>A0AAD4C3B7_BOLED</name>
<gene>
    <name evidence="1" type="ORF">L210DRAFT_978881</name>
</gene>
<reference evidence="1" key="1">
    <citation type="submission" date="2019-10" db="EMBL/GenBank/DDBJ databases">
        <authorList>
            <consortium name="DOE Joint Genome Institute"/>
            <person name="Kuo A."/>
            <person name="Miyauchi S."/>
            <person name="Kiss E."/>
            <person name="Drula E."/>
            <person name="Kohler A."/>
            <person name="Sanchez-Garcia M."/>
            <person name="Andreopoulos B."/>
            <person name="Barry K.W."/>
            <person name="Bonito G."/>
            <person name="Buee M."/>
            <person name="Carver A."/>
            <person name="Chen C."/>
            <person name="Cichocki N."/>
            <person name="Clum A."/>
            <person name="Culley D."/>
            <person name="Crous P.W."/>
            <person name="Fauchery L."/>
            <person name="Girlanda M."/>
            <person name="Hayes R."/>
            <person name="Keri Z."/>
            <person name="LaButti K."/>
            <person name="Lipzen A."/>
            <person name="Lombard V."/>
            <person name="Magnuson J."/>
            <person name="Maillard F."/>
            <person name="Morin E."/>
            <person name="Murat C."/>
            <person name="Nolan M."/>
            <person name="Ohm R."/>
            <person name="Pangilinan J."/>
            <person name="Pereira M."/>
            <person name="Perotto S."/>
            <person name="Peter M."/>
            <person name="Riley R."/>
            <person name="Sitrit Y."/>
            <person name="Stielow B."/>
            <person name="Szollosi G."/>
            <person name="Zifcakova L."/>
            <person name="Stursova M."/>
            <person name="Spatafora J.W."/>
            <person name="Tedersoo L."/>
            <person name="Vaario L.-M."/>
            <person name="Yamada A."/>
            <person name="Yan M."/>
            <person name="Wang P."/>
            <person name="Xu J."/>
            <person name="Bruns T."/>
            <person name="Baldrian P."/>
            <person name="Vilgalys R."/>
            <person name="Henrissat B."/>
            <person name="Grigoriev I.V."/>
            <person name="Hibbett D."/>
            <person name="Nagy L.G."/>
            <person name="Martin F.M."/>
        </authorList>
    </citation>
    <scope>NUCLEOTIDE SEQUENCE</scope>
    <source>
        <strain evidence="1">BED1</strain>
    </source>
</reference>
<organism evidence="1 2">
    <name type="scientific">Boletus edulis BED1</name>
    <dbReference type="NCBI Taxonomy" id="1328754"/>
    <lineage>
        <taxon>Eukaryota</taxon>
        <taxon>Fungi</taxon>
        <taxon>Dikarya</taxon>
        <taxon>Basidiomycota</taxon>
        <taxon>Agaricomycotina</taxon>
        <taxon>Agaricomycetes</taxon>
        <taxon>Agaricomycetidae</taxon>
        <taxon>Boletales</taxon>
        <taxon>Boletineae</taxon>
        <taxon>Boletaceae</taxon>
        <taxon>Boletoideae</taxon>
        <taxon>Boletus</taxon>
    </lineage>
</organism>
<dbReference type="AlphaFoldDB" id="A0AAD4C3B7"/>
<accession>A0AAD4C3B7</accession>
<sequence length="84" mass="9114">MASKKPPWDKLSQAQASLWSLAEMAAIAMTWNGSGADEASSSMQRPVPNYAHDLVQLSSSERALILANFAFVVAETNPHKNPDE</sequence>
<evidence type="ECO:0000313" key="1">
    <source>
        <dbReference type="EMBL" id="KAF8447669.1"/>
    </source>
</evidence>
<evidence type="ECO:0000313" key="2">
    <source>
        <dbReference type="Proteomes" id="UP001194468"/>
    </source>
</evidence>
<proteinExistence type="predicted"/>
<dbReference type="EMBL" id="WHUW01000004">
    <property type="protein sequence ID" value="KAF8447669.1"/>
    <property type="molecule type" value="Genomic_DNA"/>
</dbReference>
<protein>
    <submittedName>
        <fullName evidence="1">Uncharacterized protein</fullName>
    </submittedName>
</protein>
<comment type="caution">
    <text evidence="1">The sequence shown here is derived from an EMBL/GenBank/DDBJ whole genome shotgun (WGS) entry which is preliminary data.</text>
</comment>
<reference evidence="1" key="2">
    <citation type="journal article" date="2020" name="Nat. Commun.">
        <title>Large-scale genome sequencing of mycorrhizal fungi provides insights into the early evolution of symbiotic traits.</title>
        <authorList>
            <person name="Miyauchi S."/>
            <person name="Kiss E."/>
            <person name="Kuo A."/>
            <person name="Drula E."/>
            <person name="Kohler A."/>
            <person name="Sanchez-Garcia M."/>
            <person name="Morin E."/>
            <person name="Andreopoulos B."/>
            <person name="Barry K.W."/>
            <person name="Bonito G."/>
            <person name="Buee M."/>
            <person name="Carver A."/>
            <person name="Chen C."/>
            <person name="Cichocki N."/>
            <person name="Clum A."/>
            <person name="Culley D."/>
            <person name="Crous P.W."/>
            <person name="Fauchery L."/>
            <person name="Girlanda M."/>
            <person name="Hayes R.D."/>
            <person name="Keri Z."/>
            <person name="LaButti K."/>
            <person name="Lipzen A."/>
            <person name="Lombard V."/>
            <person name="Magnuson J."/>
            <person name="Maillard F."/>
            <person name="Murat C."/>
            <person name="Nolan M."/>
            <person name="Ohm R.A."/>
            <person name="Pangilinan J."/>
            <person name="Pereira M.F."/>
            <person name="Perotto S."/>
            <person name="Peter M."/>
            <person name="Pfister S."/>
            <person name="Riley R."/>
            <person name="Sitrit Y."/>
            <person name="Stielow J.B."/>
            <person name="Szollosi G."/>
            <person name="Zifcakova L."/>
            <person name="Stursova M."/>
            <person name="Spatafora J.W."/>
            <person name="Tedersoo L."/>
            <person name="Vaario L.M."/>
            <person name="Yamada A."/>
            <person name="Yan M."/>
            <person name="Wang P."/>
            <person name="Xu J."/>
            <person name="Bruns T."/>
            <person name="Baldrian P."/>
            <person name="Vilgalys R."/>
            <person name="Dunand C."/>
            <person name="Henrissat B."/>
            <person name="Grigoriev I.V."/>
            <person name="Hibbett D."/>
            <person name="Nagy L.G."/>
            <person name="Martin F.M."/>
        </authorList>
    </citation>
    <scope>NUCLEOTIDE SEQUENCE</scope>
    <source>
        <strain evidence="1">BED1</strain>
    </source>
</reference>
<dbReference type="Proteomes" id="UP001194468">
    <property type="component" value="Unassembled WGS sequence"/>
</dbReference>
<keyword evidence="2" id="KW-1185">Reference proteome</keyword>